<protein>
    <submittedName>
        <fullName evidence="2">Uncharacterized protein</fullName>
    </submittedName>
</protein>
<evidence type="ECO:0000256" key="1">
    <source>
        <dbReference type="SAM" id="Phobius"/>
    </source>
</evidence>
<evidence type="ECO:0000313" key="3">
    <source>
        <dbReference type="Proteomes" id="UP001175226"/>
    </source>
</evidence>
<dbReference type="EMBL" id="JAUEPT010000031">
    <property type="protein sequence ID" value="KAK0441001.1"/>
    <property type="molecule type" value="Genomic_DNA"/>
</dbReference>
<comment type="caution">
    <text evidence="2">The sequence shown here is derived from an EMBL/GenBank/DDBJ whole genome shotgun (WGS) entry which is preliminary data.</text>
</comment>
<proteinExistence type="predicted"/>
<reference evidence="2" key="1">
    <citation type="submission" date="2023-06" db="EMBL/GenBank/DDBJ databases">
        <authorList>
            <consortium name="Lawrence Berkeley National Laboratory"/>
            <person name="Ahrendt S."/>
            <person name="Sahu N."/>
            <person name="Indic B."/>
            <person name="Wong-Bajracharya J."/>
            <person name="Merenyi Z."/>
            <person name="Ke H.-M."/>
            <person name="Monk M."/>
            <person name="Kocsube S."/>
            <person name="Drula E."/>
            <person name="Lipzen A."/>
            <person name="Balint B."/>
            <person name="Henrissat B."/>
            <person name="Andreopoulos B."/>
            <person name="Martin F.M."/>
            <person name="Harder C.B."/>
            <person name="Rigling D."/>
            <person name="Ford K.L."/>
            <person name="Foster G.D."/>
            <person name="Pangilinan J."/>
            <person name="Papanicolaou A."/>
            <person name="Barry K."/>
            <person name="LaButti K."/>
            <person name="Viragh M."/>
            <person name="Koriabine M."/>
            <person name="Yan M."/>
            <person name="Riley R."/>
            <person name="Champramary S."/>
            <person name="Plett K.L."/>
            <person name="Tsai I.J."/>
            <person name="Slot J."/>
            <person name="Sipos G."/>
            <person name="Plett J."/>
            <person name="Nagy L.G."/>
            <person name="Grigoriev I.V."/>
        </authorList>
    </citation>
    <scope>NUCLEOTIDE SEQUENCE</scope>
    <source>
        <strain evidence="2">FPL87.14</strain>
    </source>
</reference>
<sequence>MNGSNMAGVQGDVKIHSYDTKCLRDTSRKEFVQGNCKRRMGVKPMNEFGMIGGLAFLMVSQILLELSLTLILITLDSIRLFDFGCWRWYELCSISMIVCLEAFEALPATSLLSASMGPVEAKG</sequence>
<keyword evidence="1" id="KW-0472">Membrane</keyword>
<organism evidence="2 3">
    <name type="scientific">Armillaria borealis</name>
    <dbReference type="NCBI Taxonomy" id="47425"/>
    <lineage>
        <taxon>Eukaryota</taxon>
        <taxon>Fungi</taxon>
        <taxon>Dikarya</taxon>
        <taxon>Basidiomycota</taxon>
        <taxon>Agaricomycotina</taxon>
        <taxon>Agaricomycetes</taxon>
        <taxon>Agaricomycetidae</taxon>
        <taxon>Agaricales</taxon>
        <taxon>Marasmiineae</taxon>
        <taxon>Physalacriaceae</taxon>
        <taxon>Armillaria</taxon>
    </lineage>
</organism>
<gene>
    <name evidence="2" type="ORF">EV421DRAFT_2020056</name>
</gene>
<name>A0AA39MN80_9AGAR</name>
<feature type="transmembrane region" description="Helical" evidence="1">
    <location>
        <begin position="48"/>
        <end position="74"/>
    </location>
</feature>
<keyword evidence="3" id="KW-1185">Reference proteome</keyword>
<dbReference type="AlphaFoldDB" id="A0AA39MN80"/>
<dbReference type="Proteomes" id="UP001175226">
    <property type="component" value="Unassembled WGS sequence"/>
</dbReference>
<keyword evidence="1" id="KW-1133">Transmembrane helix</keyword>
<accession>A0AA39MN80</accession>
<keyword evidence="1" id="KW-0812">Transmembrane</keyword>
<evidence type="ECO:0000313" key="2">
    <source>
        <dbReference type="EMBL" id="KAK0441001.1"/>
    </source>
</evidence>